<evidence type="ECO:0000256" key="1">
    <source>
        <dbReference type="ARBA" id="ARBA00004141"/>
    </source>
</evidence>
<evidence type="ECO:0000259" key="8">
    <source>
        <dbReference type="Pfam" id="PF20684"/>
    </source>
</evidence>
<feature type="domain" description="Rhodopsin" evidence="8">
    <location>
        <begin position="43"/>
        <end position="177"/>
    </location>
</feature>
<comment type="caution">
    <text evidence="9">The sequence shown here is derived from an EMBL/GenBank/DDBJ whole genome shotgun (WGS) entry which is preliminary data.</text>
</comment>
<evidence type="ECO:0000256" key="5">
    <source>
        <dbReference type="ARBA" id="ARBA00038359"/>
    </source>
</evidence>
<dbReference type="HOGENOM" id="CLU_628787_0_0_1"/>
<feature type="transmembrane region" description="Helical" evidence="7">
    <location>
        <begin position="269"/>
        <end position="289"/>
    </location>
</feature>
<protein>
    <recommendedName>
        <fullName evidence="8">Rhodopsin domain-containing protein</fullName>
    </recommendedName>
</protein>
<sequence length="454" mass="49560">MSSPPEPPPLTPDQEARIHEDRGPVVYGVSSAIIALCIIAVALRLVARFNRRMKVGLDDWLAVGGLLFRTAWGSMSGLSIRRRHGEFSRYGLILEYQVLESQENGRRRKNGKTDRGQIGLFNALLYFITHWFIKMSIIAFCFRVFTANIPWFKYALWATGIYTTCWLISSFFAGLFQWYVGSQPEQSSPVLISPRGLCPNAYTDDSFPPAFFWEQYNPALDPPPKGSCNAENAPLVISTSALNTAGDIFVFALPLAMLSRLQLNRAKKISLCGVFATGAFAIAAGVVRLVSTLAAIKLNADTTWITADIYMWTAVEAGVGLICACMPIMGPLFGIAGRRMTQAASSSYRNSRSRGGGGGGGGDRSWNHAKSDTGGGSKASNNFSRRSMHHTHHNSSVAMCDSGGSTVNLELEQQAPQSIIRTDAFYVETYQRMDDSLDSPFGQGGPRAKPISPV</sequence>
<dbReference type="Proteomes" id="UP000029964">
    <property type="component" value="Unassembled WGS sequence"/>
</dbReference>
<keyword evidence="4 7" id="KW-0472">Membrane</keyword>
<evidence type="ECO:0000256" key="3">
    <source>
        <dbReference type="ARBA" id="ARBA00022989"/>
    </source>
</evidence>
<feature type="region of interest" description="Disordered" evidence="6">
    <location>
        <begin position="435"/>
        <end position="454"/>
    </location>
</feature>
<dbReference type="PANTHER" id="PTHR33048">
    <property type="entry name" value="PTH11-LIKE INTEGRAL MEMBRANE PROTEIN (AFU_ORTHOLOGUE AFUA_5G11245)"/>
    <property type="match status" value="1"/>
</dbReference>
<gene>
    <name evidence="9" type="ORF">ACRE_012880</name>
</gene>
<dbReference type="Pfam" id="PF20684">
    <property type="entry name" value="Fung_rhodopsin"/>
    <property type="match status" value="2"/>
</dbReference>
<comment type="similarity">
    <text evidence="5">Belongs to the SAT4 family.</text>
</comment>
<feature type="region of interest" description="Disordered" evidence="6">
    <location>
        <begin position="346"/>
        <end position="399"/>
    </location>
</feature>
<proteinExistence type="inferred from homology"/>
<keyword evidence="3 7" id="KW-1133">Transmembrane helix</keyword>
<dbReference type="InterPro" id="IPR052337">
    <property type="entry name" value="SAT4-like"/>
</dbReference>
<evidence type="ECO:0000256" key="7">
    <source>
        <dbReference type="SAM" id="Phobius"/>
    </source>
</evidence>
<dbReference type="OrthoDB" id="5329176at2759"/>
<feature type="transmembrane region" description="Helical" evidence="7">
    <location>
        <begin position="25"/>
        <end position="47"/>
    </location>
</feature>
<evidence type="ECO:0000256" key="6">
    <source>
        <dbReference type="SAM" id="MobiDB-lite"/>
    </source>
</evidence>
<reference evidence="10" key="1">
    <citation type="journal article" date="2014" name="Genome Announc.">
        <title>Genome sequence and annotation of Acremonium chrysogenum, producer of the beta-lactam antibiotic cephalosporin C.</title>
        <authorList>
            <person name="Terfehr D."/>
            <person name="Dahlmann T.A."/>
            <person name="Specht T."/>
            <person name="Zadra I."/>
            <person name="Kuernsteiner H."/>
            <person name="Kueck U."/>
        </authorList>
    </citation>
    <scope>NUCLEOTIDE SEQUENCE [LARGE SCALE GENOMIC DNA]</scope>
    <source>
        <strain evidence="10">ATCC 11550 / CBS 779.69 / DSM 880 / IAM 14645 / JCM 23072 / IMI 49137</strain>
    </source>
</reference>
<name>A0A086TEL1_HAPC1</name>
<dbReference type="InterPro" id="IPR049326">
    <property type="entry name" value="Rhodopsin_dom_fungi"/>
</dbReference>
<dbReference type="AlphaFoldDB" id="A0A086TEL1"/>
<feature type="transmembrane region" description="Helical" evidence="7">
    <location>
        <begin position="154"/>
        <end position="180"/>
    </location>
</feature>
<organism evidence="9 10">
    <name type="scientific">Hapsidospora chrysogenum (strain ATCC 11550 / CBS 779.69 / DSM 880 / IAM 14645 / JCM 23072 / IMI 49137)</name>
    <name type="common">Acremonium chrysogenum</name>
    <dbReference type="NCBI Taxonomy" id="857340"/>
    <lineage>
        <taxon>Eukaryota</taxon>
        <taxon>Fungi</taxon>
        <taxon>Dikarya</taxon>
        <taxon>Ascomycota</taxon>
        <taxon>Pezizomycotina</taxon>
        <taxon>Sordariomycetes</taxon>
        <taxon>Hypocreomycetidae</taxon>
        <taxon>Hypocreales</taxon>
        <taxon>Bionectriaceae</taxon>
        <taxon>Hapsidospora</taxon>
    </lineage>
</organism>
<accession>A0A086TEL1</accession>
<dbReference type="EMBL" id="JPKY01000007">
    <property type="protein sequence ID" value="KFH47793.1"/>
    <property type="molecule type" value="Genomic_DNA"/>
</dbReference>
<feature type="compositionally biased region" description="Gly residues" evidence="6">
    <location>
        <begin position="354"/>
        <end position="363"/>
    </location>
</feature>
<feature type="transmembrane region" description="Helical" evidence="7">
    <location>
        <begin position="123"/>
        <end position="142"/>
    </location>
</feature>
<evidence type="ECO:0000313" key="10">
    <source>
        <dbReference type="Proteomes" id="UP000029964"/>
    </source>
</evidence>
<keyword evidence="10" id="KW-1185">Reference proteome</keyword>
<feature type="domain" description="Rhodopsin" evidence="8">
    <location>
        <begin position="208"/>
        <end position="333"/>
    </location>
</feature>
<evidence type="ECO:0000313" key="9">
    <source>
        <dbReference type="EMBL" id="KFH47793.1"/>
    </source>
</evidence>
<comment type="subcellular location">
    <subcellularLocation>
        <location evidence="1">Membrane</location>
        <topology evidence="1">Multi-pass membrane protein</topology>
    </subcellularLocation>
</comment>
<dbReference type="GO" id="GO:0016020">
    <property type="term" value="C:membrane"/>
    <property type="evidence" value="ECO:0007669"/>
    <property type="project" value="UniProtKB-SubCell"/>
</dbReference>
<evidence type="ECO:0000256" key="4">
    <source>
        <dbReference type="ARBA" id="ARBA00023136"/>
    </source>
</evidence>
<dbReference type="PANTHER" id="PTHR33048:SF146">
    <property type="entry name" value="INTEGRAL MEMBRANE PROTEIN"/>
    <property type="match status" value="1"/>
</dbReference>
<keyword evidence="2 7" id="KW-0812">Transmembrane</keyword>
<feature type="transmembrane region" description="Helical" evidence="7">
    <location>
        <begin position="309"/>
        <end position="333"/>
    </location>
</feature>
<evidence type="ECO:0000256" key="2">
    <source>
        <dbReference type="ARBA" id="ARBA00022692"/>
    </source>
</evidence>